<name>A0ABX1JHJ9_9PSEU</name>
<sequence>MCAGCGVPGAGCCAACTAEFARPSRVVRGPTADVAVYALGRYDGAARRLVLAFKERGRRDLAPSLGRVLAEALPYLPEVRPDRDGVLWLVPAPSRRSASRVRGGPHVLRLARACAARLVSAGNQVAIAPALRLTRGARDAVGLNHSQRAANLAGRVRLDPCGLPPPGTPVVLLDDVVTTGATAAACIQVLGDGGFPVSAVLALTATG</sequence>
<evidence type="ECO:0000313" key="2">
    <source>
        <dbReference type="EMBL" id="NKQ59280.1"/>
    </source>
</evidence>
<dbReference type="PANTHER" id="PTHR47505:SF1">
    <property type="entry name" value="DNA UTILIZATION PROTEIN YHGH"/>
    <property type="match status" value="1"/>
</dbReference>
<protein>
    <submittedName>
        <fullName evidence="2">ComF family protein</fullName>
    </submittedName>
</protein>
<dbReference type="InterPro" id="IPR029057">
    <property type="entry name" value="PRTase-like"/>
</dbReference>
<gene>
    <name evidence="2" type="ORF">HFP15_41230</name>
</gene>
<dbReference type="InterPro" id="IPR000836">
    <property type="entry name" value="PRTase_dom"/>
</dbReference>
<comment type="caution">
    <text evidence="2">The sequence shown here is derived from an EMBL/GenBank/DDBJ whole genome shotgun (WGS) entry which is preliminary data.</text>
</comment>
<dbReference type="PANTHER" id="PTHR47505">
    <property type="entry name" value="DNA UTILIZATION PROTEIN YHGH"/>
    <property type="match status" value="1"/>
</dbReference>
<dbReference type="SUPFAM" id="SSF53271">
    <property type="entry name" value="PRTase-like"/>
    <property type="match status" value="1"/>
</dbReference>
<dbReference type="InterPro" id="IPR051910">
    <property type="entry name" value="ComF/GntX_DNA_util-trans"/>
</dbReference>
<dbReference type="EMBL" id="JAAXLS010000088">
    <property type="protein sequence ID" value="NKQ59280.1"/>
    <property type="molecule type" value="Genomic_DNA"/>
</dbReference>
<comment type="similarity">
    <text evidence="1">Belongs to the ComF/GntX family.</text>
</comment>
<dbReference type="Gene3D" id="3.40.50.2020">
    <property type="match status" value="1"/>
</dbReference>
<dbReference type="RefSeq" id="WP_168523928.1">
    <property type="nucleotide sequence ID" value="NZ_JAAXLS010000088.1"/>
</dbReference>
<proteinExistence type="inferred from homology"/>
<reference evidence="2 3" key="1">
    <citation type="submission" date="2020-04" db="EMBL/GenBank/DDBJ databases">
        <title>Novel species.</title>
        <authorList>
            <person name="Teo W.F.A."/>
            <person name="Lipun K."/>
            <person name="Srisuk N."/>
            <person name="Duangmal K."/>
        </authorList>
    </citation>
    <scope>NUCLEOTIDE SEQUENCE [LARGE SCALE GENOMIC DNA]</scope>
    <source>
        <strain evidence="2 3">K13G38</strain>
    </source>
</reference>
<evidence type="ECO:0000313" key="3">
    <source>
        <dbReference type="Proteomes" id="UP000715441"/>
    </source>
</evidence>
<accession>A0ABX1JHJ9</accession>
<evidence type="ECO:0000256" key="1">
    <source>
        <dbReference type="ARBA" id="ARBA00008007"/>
    </source>
</evidence>
<organism evidence="2 3">
    <name type="scientific">Amycolatopsis acididurans</name>
    <dbReference type="NCBI Taxonomy" id="2724524"/>
    <lineage>
        <taxon>Bacteria</taxon>
        <taxon>Bacillati</taxon>
        <taxon>Actinomycetota</taxon>
        <taxon>Actinomycetes</taxon>
        <taxon>Pseudonocardiales</taxon>
        <taxon>Pseudonocardiaceae</taxon>
        <taxon>Amycolatopsis</taxon>
    </lineage>
</organism>
<dbReference type="Proteomes" id="UP000715441">
    <property type="component" value="Unassembled WGS sequence"/>
</dbReference>
<dbReference type="CDD" id="cd06223">
    <property type="entry name" value="PRTases_typeI"/>
    <property type="match status" value="1"/>
</dbReference>
<keyword evidence="3" id="KW-1185">Reference proteome</keyword>